<dbReference type="Pfam" id="PF03721">
    <property type="entry name" value="UDPG_MGDP_dh_N"/>
    <property type="match status" value="1"/>
</dbReference>
<dbReference type="AlphaFoldDB" id="A0A1V9FHC0"/>
<dbReference type="SUPFAM" id="SSF48179">
    <property type="entry name" value="6-phosphogluconate dehydrogenase C-terminal domain-like"/>
    <property type="match status" value="1"/>
</dbReference>
<dbReference type="Gene3D" id="1.20.5.170">
    <property type="match status" value="1"/>
</dbReference>
<evidence type="ECO:0000256" key="4">
    <source>
        <dbReference type="ARBA" id="ARBA00023002"/>
    </source>
</evidence>
<reference evidence="12 13" key="1">
    <citation type="submission" date="2016-03" db="EMBL/GenBank/DDBJ databases">
        <title>Niastella vici sp. nov., isolated from farmland soil.</title>
        <authorList>
            <person name="Chen L."/>
            <person name="Wang D."/>
            <person name="Yang S."/>
            <person name="Wang G."/>
        </authorList>
    </citation>
    <scope>NUCLEOTIDE SEQUENCE [LARGE SCALE GENOMIC DNA]</scope>
    <source>
        <strain evidence="12 13">DJ57</strain>
    </source>
</reference>
<feature type="binding site" evidence="10">
    <location>
        <position position="124"/>
    </location>
    <ligand>
        <name>NAD(+)</name>
        <dbReference type="ChEBI" id="CHEBI:57540"/>
    </ligand>
</feature>
<dbReference type="InterPro" id="IPR014026">
    <property type="entry name" value="UDP-Glc/GDP-Man_DH_dimer"/>
</dbReference>
<evidence type="ECO:0000256" key="3">
    <source>
        <dbReference type="ARBA" id="ARBA00012954"/>
    </source>
</evidence>
<dbReference type="NCBIfam" id="TIGR03026">
    <property type="entry name" value="NDP-sugDHase"/>
    <property type="match status" value="1"/>
</dbReference>
<feature type="domain" description="UDP-glucose/GDP-mannose dehydrogenase C-terminal" evidence="11">
    <location>
        <begin position="316"/>
        <end position="424"/>
    </location>
</feature>
<proteinExistence type="inferred from homology"/>
<dbReference type="SUPFAM" id="SSF51735">
    <property type="entry name" value="NAD(P)-binding Rossmann-fold domains"/>
    <property type="match status" value="1"/>
</dbReference>
<dbReference type="SMART" id="SM00984">
    <property type="entry name" value="UDPG_MGDP_dh_C"/>
    <property type="match status" value="1"/>
</dbReference>
<dbReference type="PIRSF" id="PIRSF000124">
    <property type="entry name" value="UDPglc_GDPman_dh"/>
    <property type="match status" value="1"/>
</dbReference>
<dbReference type="InterPro" id="IPR001732">
    <property type="entry name" value="UDP-Glc/GDP-Man_DH_N"/>
</dbReference>
<dbReference type="Proteomes" id="UP000192796">
    <property type="component" value="Unassembled WGS sequence"/>
</dbReference>
<feature type="binding site" evidence="9">
    <location>
        <position position="264"/>
    </location>
    <ligand>
        <name>substrate</name>
    </ligand>
</feature>
<dbReference type="EC" id="1.1.1.22" evidence="3 7"/>
<dbReference type="STRING" id="1703345.A3860_08860"/>
<dbReference type="InterPro" id="IPR014027">
    <property type="entry name" value="UDP-Glc/GDP-Man_DH_C"/>
</dbReference>
<feature type="active site" description="Nucleophile" evidence="8">
    <location>
        <position position="267"/>
    </location>
</feature>
<feature type="binding site" evidence="10">
    <location>
        <position position="30"/>
    </location>
    <ligand>
        <name>NAD(+)</name>
        <dbReference type="ChEBI" id="CHEBI:57540"/>
    </ligand>
</feature>
<dbReference type="Gene3D" id="3.40.50.720">
    <property type="entry name" value="NAD(P)-binding Rossmann-like Domain"/>
    <property type="match status" value="2"/>
</dbReference>
<feature type="binding site" evidence="10">
    <location>
        <position position="86"/>
    </location>
    <ligand>
        <name>NAD(+)</name>
        <dbReference type="ChEBI" id="CHEBI:57540"/>
    </ligand>
</feature>
<evidence type="ECO:0000256" key="7">
    <source>
        <dbReference type="PIRNR" id="PIRNR000124"/>
    </source>
</evidence>
<protein>
    <recommendedName>
        <fullName evidence="3 7">UDP-glucose 6-dehydrogenase</fullName>
        <ecNumber evidence="3 7">1.1.1.22</ecNumber>
    </recommendedName>
</protein>
<evidence type="ECO:0000256" key="10">
    <source>
        <dbReference type="PIRSR" id="PIRSR500134-3"/>
    </source>
</evidence>
<evidence type="ECO:0000256" key="9">
    <source>
        <dbReference type="PIRSR" id="PIRSR500134-2"/>
    </source>
</evidence>
<dbReference type="InterPro" id="IPR036291">
    <property type="entry name" value="NAD(P)-bd_dom_sf"/>
</dbReference>
<evidence type="ECO:0000259" key="11">
    <source>
        <dbReference type="SMART" id="SM00984"/>
    </source>
</evidence>
<feature type="binding site" evidence="9">
    <location>
        <begin position="157"/>
        <end position="160"/>
    </location>
    <ligand>
        <name>substrate</name>
    </ligand>
</feature>
<feature type="binding site" evidence="9">
    <location>
        <position position="209"/>
    </location>
    <ligand>
        <name>substrate</name>
    </ligand>
</feature>
<dbReference type="PANTHER" id="PTHR43750:SF1">
    <property type="entry name" value="GDP-MANNOSE 6-DEHYDROGENASE"/>
    <property type="match status" value="1"/>
</dbReference>
<dbReference type="GO" id="GO:0000271">
    <property type="term" value="P:polysaccharide biosynthetic process"/>
    <property type="evidence" value="ECO:0007669"/>
    <property type="project" value="InterPro"/>
</dbReference>
<evidence type="ECO:0000256" key="5">
    <source>
        <dbReference type="ARBA" id="ARBA00023027"/>
    </source>
</evidence>
<feature type="binding site" evidence="10">
    <location>
        <position position="35"/>
    </location>
    <ligand>
        <name>NAD(+)</name>
        <dbReference type="ChEBI" id="CHEBI:57540"/>
    </ligand>
</feature>
<evidence type="ECO:0000256" key="1">
    <source>
        <dbReference type="ARBA" id="ARBA00004701"/>
    </source>
</evidence>
<dbReference type="Pfam" id="PF00984">
    <property type="entry name" value="UDPG_MGDP_dh"/>
    <property type="match status" value="1"/>
</dbReference>
<comment type="pathway">
    <text evidence="1">Nucleotide-sugar biosynthesis; UDP-alpha-D-glucuronate biosynthesis; UDP-alpha-D-glucuronate from UDP-alpha-D-glucose: step 1/1.</text>
</comment>
<feature type="binding site" evidence="9">
    <location>
        <begin position="256"/>
        <end position="260"/>
    </location>
    <ligand>
        <name>substrate</name>
    </ligand>
</feature>
<dbReference type="InterPro" id="IPR008927">
    <property type="entry name" value="6-PGluconate_DH-like_C_sf"/>
</dbReference>
<sequence length="435" mass="48300">MKISIFGLGYVGCVSLGCLAKNGHEVIGVDVSNFKIELINNGRPTIQEKDINEIIGEGFEKGRISATPFVEEAVLNTEVSIICVGTPPSSNGHLNLSYIFKTAEQIGKALRAKDSFHTVVIRSTVIPGTNRRYGDIIEEFSGKKRGVDFSVVSNPEFLREGTAVHDYYHPAVTVVGGDNTFAMEQVASLYRCLDAPIEITDVKVAEIIKYVNNSFHALKIAFSNEVGAICKSLHIDPFKVMELFCKDTRLNISTAYLKPGFAFGGSCLPKDLKGLVTLGHDNYLDTPILSVINSSNEQHRRKAFELINDTGKKNICMVGLSFKEGTDDLRFSPFVELAETLIGKGYHVTIYDEYVCLSKLIGANKAYINERLPHLSEHLSNNLEQSIAENDVVIISHRNFDPKQYQHLLKDKTAIIDLVRIHDLEALPNYEGICW</sequence>
<dbReference type="GO" id="GO:0003979">
    <property type="term" value="F:UDP-glucose 6-dehydrogenase activity"/>
    <property type="evidence" value="ECO:0007669"/>
    <property type="project" value="UniProtKB-EC"/>
</dbReference>
<dbReference type="GO" id="GO:0051287">
    <property type="term" value="F:NAD binding"/>
    <property type="evidence" value="ECO:0007669"/>
    <property type="project" value="InterPro"/>
</dbReference>
<comment type="caution">
    <text evidence="12">The sequence shown here is derived from an EMBL/GenBank/DDBJ whole genome shotgun (WGS) entry which is preliminary data.</text>
</comment>
<dbReference type="UniPathway" id="UPA00038">
    <property type="reaction ID" value="UER00491"/>
</dbReference>
<dbReference type="PROSITE" id="PS51257">
    <property type="entry name" value="PROKAR_LIPOPROTEIN"/>
    <property type="match status" value="1"/>
</dbReference>
<comment type="similarity">
    <text evidence="2 7">Belongs to the UDP-glucose/GDP-mannose dehydrogenase family.</text>
</comment>
<accession>A0A1V9FHC0</accession>
<dbReference type="InterPro" id="IPR028357">
    <property type="entry name" value="UDPglc_DH_bac"/>
</dbReference>
<dbReference type="OrthoDB" id="9803238at2"/>
<dbReference type="Pfam" id="PF03720">
    <property type="entry name" value="UDPG_MGDP_dh_C"/>
    <property type="match status" value="1"/>
</dbReference>
<feature type="binding site" evidence="9">
    <location>
        <position position="323"/>
    </location>
    <ligand>
        <name>substrate</name>
    </ligand>
</feature>
<dbReference type="EMBL" id="LVYD01000113">
    <property type="protein sequence ID" value="OQP57730.1"/>
    <property type="molecule type" value="Genomic_DNA"/>
</dbReference>
<evidence type="ECO:0000256" key="6">
    <source>
        <dbReference type="ARBA" id="ARBA00047473"/>
    </source>
</evidence>
<dbReference type="GO" id="GO:0006065">
    <property type="term" value="P:UDP-glucuronate biosynthetic process"/>
    <property type="evidence" value="ECO:0007669"/>
    <property type="project" value="UniProtKB-UniPathway"/>
</dbReference>
<keyword evidence="5 7" id="KW-0520">NAD</keyword>
<dbReference type="InterPro" id="IPR017476">
    <property type="entry name" value="UDP-Glc/GDP-Man"/>
</dbReference>
<feature type="binding site" evidence="10">
    <location>
        <position position="160"/>
    </location>
    <ligand>
        <name>NAD(+)</name>
        <dbReference type="ChEBI" id="CHEBI:57540"/>
    </ligand>
</feature>
<gene>
    <name evidence="12" type="ORF">A3860_08860</name>
</gene>
<name>A0A1V9FHC0_9BACT</name>
<feature type="binding site" evidence="10">
    <location>
        <position position="330"/>
    </location>
    <ligand>
        <name>NAD(+)</name>
        <dbReference type="ChEBI" id="CHEBI:57540"/>
    </ligand>
</feature>
<keyword evidence="13" id="KW-1185">Reference proteome</keyword>
<comment type="catalytic activity">
    <reaction evidence="6 7">
        <text>UDP-alpha-D-glucose + 2 NAD(+) + H2O = UDP-alpha-D-glucuronate + 2 NADH + 3 H(+)</text>
        <dbReference type="Rhea" id="RHEA:23596"/>
        <dbReference type="ChEBI" id="CHEBI:15377"/>
        <dbReference type="ChEBI" id="CHEBI:15378"/>
        <dbReference type="ChEBI" id="CHEBI:57540"/>
        <dbReference type="ChEBI" id="CHEBI:57945"/>
        <dbReference type="ChEBI" id="CHEBI:58052"/>
        <dbReference type="ChEBI" id="CHEBI:58885"/>
        <dbReference type="EC" id="1.1.1.22"/>
    </reaction>
</comment>
<feature type="binding site" evidence="10">
    <location>
        <position position="270"/>
    </location>
    <ligand>
        <name>NAD(+)</name>
        <dbReference type="ChEBI" id="CHEBI:57540"/>
    </ligand>
</feature>
<evidence type="ECO:0000256" key="8">
    <source>
        <dbReference type="PIRSR" id="PIRSR500134-1"/>
    </source>
</evidence>
<organism evidence="12 13">
    <name type="scientific">Niastella vici</name>
    <dbReference type="NCBI Taxonomy" id="1703345"/>
    <lineage>
        <taxon>Bacteria</taxon>
        <taxon>Pseudomonadati</taxon>
        <taxon>Bacteroidota</taxon>
        <taxon>Chitinophagia</taxon>
        <taxon>Chitinophagales</taxon>
        <taxon>Chitinophagaceae</taxon>
        <taxon>Niastella</taxon>
    </lineage>
</organism>
<dbReference type="PIRSF" id="PIRSF500134">
    <property type="entry name" value="UDPglc_DH_bac"/>
    <property type="match status" value="1"/>
</dbReference>
<evidence type="ECO:0000313" key="12">
    <source>
        <dbReference type="EMBL" id="OQP57730.1"/>
    </source>
</evidence>
<dbReference type="SUPFAM" id="SSF52413">
    <property type="entry name" value="UDP-glucose/GDP-mannose dehydrogenase C-terminal domain"/>
    <property type="match status" value="1"/>
</dbReference>
<keyword evidence="4 7" id="KW-0560">Oxidoreductase</keyword>
<evidence type="ECO:0000256" key="2">
    <source>
        <dbReference type="ARBA" id="ARBA00006601"/>
    </source>
</evidence>
<dbReference type="PANTHER" id="PTHR43750">
    <property type="entry name" value="UDP-GLUCOSE 6-DEHYDROGENASE TUAD"/>
    <property type="match status" value="1"/>
</dbReference>
<dbReference type="InterPro" id="IPR036220">
    <property type="entry name" value="UDP-Glc/GDP-Man_DH_C_sf"/>
</dbReference>
<dbReference type="RefSeq" id="WP_081155635.1">
    <property type="nucleotide sequence ID" value="NZ_LVYD01000113.1"/>
</dbReference>
<evidence type="ECO:0000313" key="13">
    <source>
        <dbReference type="Proteomes" id="UP000192796"/>
    </source>
</evidence>